<dbReference type="Pfam" id="PF13175">
    <property type="entry name" value="AAA_15"/>
    <property type="match status" value="1"/>
</dbReference>
<evidence type="ECO:0000313" key="2">
    <source>
        <dbReference type="EMBL" id="SHK55490.1"/>
    </source>
</evidence>
<dbReference type="GO" id="GO:0000731">
    <property type="term" value="P:DNA synthesis involved in DNA repair"/>
    <property type="evidence" value="ECO:0007669"/>
    <property type="project" value="TreeGrafter"/>
</dbReference>
<evidence type="ECO:0000259" key="1">
    <source>
        <dbReference type="Pfam" id="PF13175"/>
    </source>
</evidence>
<reference evidence="2 3" key="1">
    <citation type="submission" date="2016-11" db="EMBL/GenBank/DDBJ databases">
        <authorList>
            <person name="Jaros S."/>
            <person name="Januszkiewicz K."/>
            <person name="Wedrychowicz H."/>
        </authorList>
    </citation>
    <scope>NUCLEOTIDE SEQUENCE [LARGE SCALE GENOMIC DNA]</scope>
    <source>
        <strain evidence="2 3">HD4</strain>
    </source>
</reference>
<gene>
    <name evidence="2" type="ORF">SAMN05216582_10792</name>
</gene>
<dbReference type="InterPro" id="IPR027417">
    <property type="entry name" value="P-loop_NTPase"/>
</dbReference>
<accession>A0A1M6TEU1</accession>
<dbReference type="OrthoDB" id="9784297at2"/>
<dbReference type="SUPFAM" id="SSF52540">
    <property type="entry name" value="P-loop containing nucleoside triphosphate hydrolases"/>
    <property type="match status" value="1"/>
</dbReference>
<protein>
    <submittedName>
        <fullName evidence="2">AAA ATPase domain-containing protein</fullName>
    </submittedName>
</protein>
<dbReference type="PANTHER" id="PTHR32182:SF22">
    <property type="entry name" value="ATP-DEPENDENT ENDONUCLEASE, OLD FAMILY-RELATED"/>
    <property type="match status" value="1"/>
</dbReference>
<feature type="domain" description="Endonuclease GajA/Old nuclease/RecF-like AAA" evidence="1">
    <location>
        <begin position="1"/>
        <end position="48"/>
    </location>
</feature>
<dbReference type="Gene3D" id="3.40.50.300">
    <property type="entry name" value="P-loop containing nucleotide triphosphate hydrolases"/>
    <property type="match status" value="1"/>
</dbReference>
<proteinExistence type="predicted"/>
<dbReference type="GO" id="GO:0006302">
    <property type="term" value="P:double-strand break repair"/>
    <property type="evidence" value="ECO:0007669"/>
    <property type="project" value="TreeGrafter"/>
</dbReference>
<dbReference type="PANTHER" id="PTHR32182">
    <property type="entry name" value="DNA REPLICATION AND REPAIR PROTEIN RECF"/>
    <property type="match status" value="1"/>
</dbReference>
<dbReference type="EMBL" id="FRBC01000007">
    <property type="protein sequence ID" value="SHK55490.1"/>
    <property type="molecule type" value="Genomic_DNA"/>
</dbReference>
<organism evidence="2 3">
    <name type="scientific">Selenomonas ruminantium</name>
    <dbReference type="NCBI Taxonomy" id="971"/>
    <lineage>
        <taxon>Bacteria</taxon>
        <taxon>Bacillati</taxon>
        <taxon>Bacillota</taxon>
        <taxon>Negativicutes</taxon>
        <taxon>Selenomonadales</taxon>
        <taxon>Selenomonadaceae</taxon>
        <taxon>Selenomonas</taxon>
    </lineage>
</organism>
<name>A0A1M6TEU1_SELRU</name>
<sequence length="260" mass="28856">MIEKFSIDLFKSLRNVTLELSNLNIFIGANGVGKTNILEALGVVSAASYGAVDDESLMRRGIRPGVPRLYKTSNERYETSPHISFLVENARCRYNVSLLNPLDNPLPKWNFKTEKVWSNGTDIYHRGENSNISSDIGGIPAVLASETIEPHVLEFLSDLRSYGLYTPNTPALRGMMPDMQSRVPVGLSGGGLSEGLRELLDLAEDDDRIDEAIDNVISLFDWVDGMGTSTQDSRIISPSLPRTKRTIVFRDAYMKKITIS</sequence>
<evidence type="ECO:0000313" key="3">
    <source>
        <dbReference type="Proteomes" id="UP000184263"/>
    </source>
</evidence>
<dbReference type="RefSeq" id="WP_081371865.1">
    <property type="nucleotide sequence ID" value="NZ_FRBC01000007.1"/>
</dbReference>
<dbReference type="AlphaFoldDB" id="A0A1M6TEU1"/>
<dbReference type="Proteomes" id="UP000184263">
    <property type="component" value="Unassembled WGS sequence"/>
</dbReference>
<dbReference type="InterPro" id="IPR041685">
    <property type="entry name" value="AAA_GajA/Old/RecF-like"/>
</dbReference>